<dbReference type="GO" id="GO:0016787">
    <property type="term" value="F:hydrolase activity"/>
    <property type="evidence" value="ECO:0007669"/>
    <property type="project" value="UniProtKB-KW"/>
</dbReference>
<dbReference type="Pfam" id="PF00753">
    <property type="entry name" value="Lactamase_B"/>
    <property type="match status" value="1"/>
</dbReference>
<dbReference type="EMBL" id="NBYN01000051">
    <property type="protein sequence ID" value="OSO90078.1"/>
    <property type="molecule type" value="Genomic_DNA"/>
</dbReference>
<evidence type="ECO:0000259" key="1">
    <source>
        <dbReference type="SMART" id="SM00849"/>
    </source>
</evidence>
<feature type="domain" description="Metallo-beta-lactamase" evidence="1">
    <location>
        <begin position="55"/>
        <end position="218"/>
    </location>
</feature>
<name>A0A1X4G6D4_9CYAN</name>
<evidence type="ECO:0000313" key="2">
    <source>
        <dbReference type="EMBL" id="OSO90078.1"/>
    </source>
</evidence>
<proteinExistence type="predicted"/>
<keyword evidence="2" id="KW-0378">Hydrolase</keyword>
<dbReference type="Gene3D" id="3.60.15.10">
    <property type="entry name" value="Ribonuclease Z/Hydroxyacylglutathione hydrolase-like"/>
    <property type="match status" value="1"/>
</dbReference>
<comment type="caution">
    <text evidence="2">The sequence shown here is derived from an EMBL/GenBank/DDBJ whole genome shotgun (WGS) entry which is preliminary data.</text>
</comment>
<dbReference type="AlphaFoldDB" id="A0A1X4G6D4"/>
<dbReference type="PANTHER" id="PTHR42773:SF3">
    <property type="entry name" value="SLR0630 PROTEIN"/>
    <property type="match status" value="1"/>
</dbReference>
<gene>
    <name evidence="2" type="ORF">B7O87_10345</name>
</gene>
<reference evidence="3" key="1">
    <citation type="submission" date="2017-04" db="EMBL/GenBank/DDBJ databases">
        <authorList>
            <person name="Abreu V.A."/>
            <person name="Popin R.V."/>
            <person name="Rigonato J."/>
            <person name="Andreote A.P."/>
            <person name="Schaker P.C."/>
            <person name="Hoff-Risseti C."/>
            <person name="Alvarenga D.O."/>
            <person name="Varani A.M."/>
            <person name="Fiore M.F."/>
        </authorList>
    </citation>
    <scope>NUCLEOTIDE SEQUENCE [LARGE SCALE GENOMIC DNA]</scope>
    <source>
        <strain evidence="3">CENA303</strain>
    </source>
</reference>
<dbReference type="SUPFAM" id="SSF56281">
    <property type="entry name" value="Metallo-hydrolase/oxidoreductase"/>
    <property type="match status" value="1"/>
</dbReference>
<dbReference type="PANTHER" id="PTHR42773">
    <property type="entry name" value="METALLO-BETA-LACTAMASE-RELATED"/>
    <property type="match status" value="1"/>
</dbReference>
<accession>A0A1X4G6D4</accession>
<organism evidence="2 3">
    <name type="scientific">Cylindrospermopsis raciborskii CENA303</name>
    <dbReference type="NCBI Taxonomy" id="1170769"/>
    <lineage>
        <taxon>Bacteria</taxon>
        <taxon>Bacillati</taxon>
        <taxon>Cyanobacteriota</taxon>
        <taxon>Cyanophyceae</taxon>
        <taxon>Nostocales</taxon>
        <taxon>Aphanizomenonaceae</taxon>
        <taxon>Cylindrospermopsis</taxon>
    </lineage>
</organism>
<dbReference type="InterPro" id="IPR001279">
    <property type="entry name" value="Metallo-B-lactamas"/>
</dbReference>
<protein>
    <submittedName>
        <fullName evidence="2">MBL fold metallo-hydrolase</fullName>
    </submittedName>
</protein>
<sequence>MSLTSPTSSNTIKPPQIILSQDPEEEATVSPDTKFTNPQKSTKILAFPPNRETLGGTSYLIVRNGGNILIDCPAWEQIAGNQTYLQKGAVRWLFISHRGAIGKVAQIQQALDCEIVIQEQEAYLLPGLTLTTFSQELSLDDTTQLIWTPGHSPGSSCLYYREFGGILFSGRHLVPNPQAQLAPFRTPTTFHWPRQLKSLTKLCDRFSPDTLQYICPGAHIGFLRGRSILDQGYELLINGLFNAYQI</sequence>
<dbReference type="SMART" id="SM00849">
    <property type="entry name" value="Lactamase_B"/>
    <property type="match status" value="1"/>
</dbReference>
<dbReference type="Proteomes" id="UP000192997">
    <property type="component" value="Unassembled WGS sequence"/>
</dbReference>
<dbReference type="RefSeq" id="WP_085728465.1">
    <property type="nucleotide sequence ID" value="NZ_NBYN01000051.1"/>
</dbReference>
<evidence type="ECO:0000313" key="3">
    <source>
        <dbReference type="Proteomes" id="UP000192997"/>
    </source>
</evidence>
<dbReference type="InterPro" id="IPR036866">
    <property type="entry name" value="RibonucZ/Hydroxyglut_hydro"/>
</dbReference>